<name>A0A1M6P935_REIAG</name>
<feature type="transmembrane region" description="Helical" evidence="1">
    <location>
        <begin position="176"/>
        <end position="197"/>
    </location>
</feature>
<protein>
    <recommendedName>
        <fullName evidence="5">DUF3153 domain-containing protein</fullName>
    </recommendedName>
</protein>
<feature type="chain" id="PRO_5012025489" description="DUF3153 domain-containing protein" evidence="2">
    <location>
        <begin position="21"/>
        <end position="211"/>
    </location>
</feature>
<keyword evidence="2" id="KW-0732">Signal</keyword>
<dbReference type="AlphaFoldDB" id="A0A1M6P935"/>
<evidence type="ECO:0000313" key="3">
    <source>
        <dbReference type="EMBL" id="SHK04443.1"/>
    </source>
</evidence>
<dbReference type="EMBL" id="FRAA01000002">
    <property type="protein sequence ID" value="SHK04443.1"/>
    <property type="molecule type" value="Genomic_DNA"/>
</dbReference>
<feature type="signal peptide" evidence="2">
    <location>
        <begin position="1"/>
        <end position="20"/>
    </location>
</feature>
<keyword evidence="1" id="KW-1133">Transmembrane helix</keyword>
<evidence type="ECO:0008006" key="5">
    <source>
        <dbReference type="Google" id="ProtNLM"/>
    </source>
</evidence>
<proteinExistence type="predicted"/>
<keyword evidence="4" id="KW-1185">Reference proteome</keyword>
<gene>
    <name evidence="3" type="ORF">SAMN04488028_102598</name>
</gene>
<evidence type="ECO:0000256" key="1">
    <source>
        <dbReference type="SAM" id="Phobius"/>
    </source>
</evidence>
<dbReference type="RefSeq" id="WP_139280957.1">
    <property type="nucleotide sequence ID" value="NZ_FRAA01000002.1"/>
</dbReference>
<dbReference type="Proteomes" id="UP000184474">
    <property type="component" value="Unassembled WGS sequence"/>
</dbReference>
<accession>A0A1M6P935</accession>
<keyword evidence="1" id="KW-0472">Membrane</keyword>
<dbReference type="STRING" id="156994.SAMN04488028_102598"/>
<evidence type="ECO:0000313" key="4">
    <source>
        <dbReference type="Proteomes" id="UP000184474"/>
    </source>
</evidence>
<reference evidence="4" key="1">
    <citation type="submission" date="2016-11" db="EMBL/GenBank/DDBJ databases">
        <authorList>
            <person name="Varghese N."/>
            <person name="Submissions S."/>
        </authorList>
    </citation>
    <scope>NUCLEOTIDE SEQUENCE [LARGE SCALE GENOMIC DNA]</scope>
    <source>
        <strain evidence="4">DSM 26134</strain>
    </source>
</reference>
<organism evidence="3 4">
    <name type="scientific">Reichenbachiella agariperforans</name>
    <dbReference type="NCBI Taxonomy" id="156994"/>
    <lineage>
        <taxon>Bacteria</taxon>
        <taxon>Pseudomonadati</taxon>
        <taxon>Bacteroidota</taxon>
        <taxon>Cytophagia</taxon>
        <taxon>Cytophagales</taxon>
        <taxon>Reichenbachiellaceae</taxon>
        <taxon>Reichenbachiella</taxon>
    </lineage>
</organism>
<keyword evidence="1" id="KW-0812">Transmembrane</keyword>
<sequence>MKTVILIAAAVFGLSFGLMANSDHVNTFTLWPDQEITVLETSVPREALFEILPKSILDGNPTPTEQEWVALIKKYTVSHTTIIHMDGRDVPFGECQVRMIDGQVDISLELIEKNLNVNDLIISLSFMNERANQKNVIYLSEQQRSFELSAANNYTLVPVIHQSGAYDVAGIELSTLLWVLIPGIMVILLVTVGFRWYEGYLVKEHKFSGQF</sequence>
<evidence type="ECO:0000256" key="2">
    <source>
        <dbReference type="SAM" id="SignalP"/>
    </source>
</evidence>